<dbReference type="PROSITE" id="PS51186">
    <property type="entry name" value="GNAT"/>
    <property type="match status" value="1"/>
</dbReference>
<evidence type="ECO:0000313" key="3">
    <source>
        <dbReference type="Proteomes" id="UP000642748"/>
    </source>
</evidence>
<reference evidence="2" key="1">
    <citation type="submission" date="2021-01" db="EMBL/GenBank/DDBJ databases">
        <title>Whole genome shotgun sequence of Rugosimonospora africana NBRC 104875.</title>
        <authorList>
            <person name="Komaki H."/>
            <person name="Tamura T."/>
        </authorList>
    </citation>
    <scope>NUCLEOTIDE SEQUENCE</scope>
    <source>
        <strain evidence="2">NBRC 104875</strain>
    </source>
</reference>
<keyword evidence="3" id="KW-1185">Reference proteome</keyword>
<comment type="caution">
    <text evidence="2">The sequence shown here is derived from an EMBL/GenBank/DDBJ whole genome shotgun (WGS) entry which is preliminary data.</text>
</comment>
<dbReference type="Pfam" id="PF00583">
    <property type="entry name" value="Acetyltransf_1"/>
    <property type="match status" value="1"/>
</dbReference>
<dbReference type="InterPro" id="IPR016181">
    <property type="entry name" value="Acyl_CoA_acyltransferase"/>
</dbReference>
<accession>A0A8J3VRD4</accession>
<dbReference type="GO" id="GO:0016747">
    <property type="term" value="F:acyltransferase activity, transferring groups other than amino-acyl groups"/>
    <property type="evidence" value="ECO:0007669"/>
    <property type="project" value="InterPro"/>
</dbReference>
<feature type="domain" description="N-acetyltransferase" evidence="1">
    <location>
        <begin position="29"/>
        <end position="190"/>
    </location>
</feature>
<dbReference type="AlphaFoldDB" id="A0A8J3VRD4"/>
<dbReference type="InterPro" id="IPR000182">
    <property type="entry name" value="GNAT_dom"/>
</dbReference>
<sequence>MSGLANQALGDALAGASAAADRAEHRAGVRLCELTEFGDLQAVCRLYNEIWPSDPNDPPINTELLRALTKAGNYLGGAYHGDTLVGACVGFFGPPADQAMHSHIAGVDAGAAARGVGYALKLHQRAWALARGVRTIRWTFDPLVRRNAYFNLVKLAATATEYLPNFYGGTLDSTDGTDESDRLLVHWDLAADRVAAACAGTSWHVDARAALDAGAVIGLDRGDDDAPTPGTLDGETVLVAVPPDIETLRRIDPARARHWRVAVREALGTLMAGGARPTGFDKAGWFVVTRGGAGQEHR</sequence>
<evidence type="ECO:0000313" key="2">
    <source>
        <dbReference type="EMBL" id="GIH15298.1"/>
    </source>
</evidence>
<name>A0A8J3VRD4_9ACTN</name>
<dbReference type="PANTHER" id="PTHR41700:SF1">
    <property type="entry name" value="N-ACETYLTRANSFERASE DOMAIN-CONTAINING PROTEIN"/>
    <property type="match status" value="1"/>
</dbReference>
<dbReference type="SUPFAM" id="SSF55729">
    <property type="entry name" value="Acyl-CoA N-acyltransferases (Nat)"/>
    <property type="match status" value="1"/>
</dbReference>
<evidence type="ECO:0000259" key="1">
    <source>
        <dbReference type="PROSITE" id="PS51186"/>
    </source>
</evidence>
<dbReference type="PANTHER" id="PTHR41700">
    <property type="entry name" value="GCN5-RELATED N-ACETYLTRANSFERASE"/>
    <property type="match status" value="1"/>
</dbReference>
<organism evidence="2 3">
    <name type="scientific">Rugosimonospora africana</name>
    <dbReference type="NCBI Taxonomy" id="556532"/>
    <lineage>
        <taxon>Bacteria</taxon>
        <taxon>Bacillati</taxon>
        <taxon>Actinomycetota</taxon>
        <taxon>Actinomycetes</taxon>
        <taxon>Micromonosporales</taxon>
        <taxon>Micromonosporaceae</taxon>
        <taxon>Rugosimonospora</taxon>
    </lineage>
</organism>
<dbReference type="Gene3D" id="3.40.630.30">
    <property type="match status" value="1"/>
</dbReference>
<dbReference type="InterPro" id="IPR038764">
    <property type="entry name" value="GNAT_N_AcTrfase_prd"/>
</dbReference>
<protein>
    <recommendedName>
        <fullName evidence="1">N-acetyltransferase domain-containing protein</fullName>
    </recommendedName>
</protein>
<proteinExistence type="predicted"/>
<dbReference type="EMBL" id="BONZ01000032">
    <property type="protein sequence ID" value="GIH15298.1"/>
    <property type="molecule type" value="Genomic_DNA"/>
</dbReference>
<dbReference type="Proteomes" id="UP000642748">
    <property type="component" value="Unassembled WGS sequence"/>
</dbReference>
<dbReference type="RefSeq" id="WP_203918931.1">
    <property type="nucleotide sequence ID" value="NZ_BONZ01000032.1"/>
</dbReference>
<gene>
    <name evidence="2" type="ORF">Raf01_34700</name>
</gene>